<dbReference type="PROSITE" id="PS50035">
    <property type="entry name" value="PLD"/>
    <property type="match status" value="2"/>
</dbReference>
<dbReference type="Gene3D" id="3.30.870.10">
    <property type="entry name" value="Endonuclease Chain A"/>
    <property type="match status" value="2"/>
</dbReference>
<dbReference type="PANTHER" id="PTHR21248:SF22">
    <property type="entry name" value="PHOSPHOLIPASE D"/>
    <property type="match status" value="1"/>
</dbReference>
<dbReference type="GO" id="GO:0032049">
    <property type="term" value="P:cardiolipin biosynthetic process"/>
    <property type="evidence" value="ECO:0007669"/>
    <property type="project" value="UniProtKB-ARBA"/>
</dbReference>
<dbReference type="SMART" id="SM00155">
    <property type="entry name" value="PLDc"/>
    <property type="match status" value="2"/>
</dbReference>
<dbReference type="Pfam" id="PF13091">
    <property type="entry name" value="PLDc_2"/>
    <property type="match status" value="2"/>
</dbReference>
<reference evidence="2 3" key="1">
    <citation type="submission" date="2014-12" db="EMBL/GenBank/DDBJ databases">
        <title>Genome assembly of Enhygromyxa salina DSM 15201.</title>
        <authorList>
            <person name="Sharma G."/>
            <person name="Subramanian S."/>
        </authorList>
    </citation>
    <scope>NUCLEOTIDE SEQUENCE [LARGE SCALE GENOMIC DNA]</scope>
    <source>
        <strain evidence="2 3">DSM 15201</strain>
    </source>
</reference>
<name>A0A0C2CQQ1_9BACT</name>
<sequence>MTTHMTRADQPSAPEAEAEADRVAALEHVLTSCTGVFPASLSSIRRLRNGDQIFPAMLAAVEGAQRQIGFVTFVYWTGTIADRFAAALSAAAERGVEVRVVLDAVGARSMNEQLIRRMRDSGVAVRWFRPPKPWRLWQATHRTHRKLLVVDGRRGYTGGVGIAKEWEGDARDPSQWRDSHFELEGPGVLGLWGAFIGTWLEAGGDPLAPPTPASAAALNRPLHAHVIPGTTADGWTVVARALWGLIDAAERSIKIATAYFTPDDVTIERLRAQAEAGVHIEILLPGAHADQRLVKMIAEPKLRPLLEAGVEVYYFQPTMMHTKVMVIDDVFACIGSANINSRSMRKDEEILVATATTELVHDLLRDFADDLGRSRAITVGELRERPWWQRALTTLLRPLGSEI</sequence>
<dbReference type="PANTHER" id="PTHR21248">
    <property type="entry name" value="CARDIOLIPIN SYNTHASE"/>
    <property type="match status" value="1"/>
</dbReference>
<evidence type="ECO:0000313" key="3">
    <source>
        <dbReference type="Proteomes" id="UP000031599"/>
    </source>
</evidence>
<dbReference type="AlphaFoldDB" id="A0A0C2CQQ1"/>
<evidence type="ECO:0000259" key="1">
    <source>
        <dbReference type="PROSITE" id="PS50035"/>
    </source>
</evidence>
<accession>A0A0C2CQQ1</accession>
<protein>
    <submittedName>
        <fullName evidence="2">Cardiolipin synthetase</fullName>
    </submittedName>
</protein>
<evidence type="ECO:0000313" key="2">
    <source>
        <dbReference type="EMBL" id="KIG13511.1"/>
    </source>
</evidence>
<gene>
    <name evidence="2" type="ORF">DB30_08023</name>
</gene>
<dbReference type="SUPFAM" id="SSF56024">
    <property type="entry name" value="Phospholipase D/nuclease"/>
    <property type="match status" value="2"/>
</dbReference>
<feature type="domain" description="PLD phosphodiesterase" evidence="1">
    <location>
        <begin position="139"/>
        <end position="166"/>
    </location>
</feature>
<dbReference type="EMBL" id="JMCC02000094">
    <property type="protein sequence ID" value="KIG13511.1"/>
    <property type="molecule type" value="Genomic_DNA"/>
</dbReference>
<dbReference type="Proteomes" id="UP000031599">
    <property type="component" value="Unassembled WGS sequence"/>
</dbReference>
<organism evidence="2 3">
    <name type="scientific">Enhygromyxa salina</name>
    <dbReference type="NCBI Taxonomy" id="215803"/>
    <lineage>
        <taxon>Bacteria</taxon>
        <taxon>Pseudomonadati</taxon>
        <taxon>Myxococcota</taxon>
        <taxon>Polyangia</taxon>
        <taxon>Nannocystales</taxon>
        <taxon>Nannocystaceae</taxon>
        <taxon>Enhygromyxa</taxon>
    </lineage>
</organism>
<dbReference type="GO" id="GO:0030572">
    <property type="term" value="F:phosphatidyltransferase activity"/>
    <property type="evidence" value="ECO:0007669"/>
    <property type="project" value="UniProtKB-ARBA"/>
</dbReference>
<dbReference type="CDD" id="cd09110">
    <property type="entry name" value="PLDc_CLS_1"/>
    <property type="match status" value="1"/>
</dbReference>
<comment type="caution">
    <text evidence="2">The sequence shown here is derived from an EMBL/GenBank/DDBJ whole genome shotgun (WGS) entry which is preliminary data.</text>
</comment>
<dbReference type="InterPro" id="IPR025202">
    <property type="entry name" value="PLD-like_dom"/>
</dbReference>
<feature type="domain" description="PLD phosphodiesterase" evidence="1">
    <location>
        <begin position="316"/>
        <end position="343"/>
    </location>
</feature>
<dbReference type="InterPro" id="IPR001736">
    <property type="entry name" value="PLipase_D/transphosphatidylase"/>
</dbReference>
<proteinExistence type="predicted"/>